<organism evidence="2 3">
    <name type="scientific">Mesorhizobium huakuii</name>
    <dbReference type="NCBI Taxonomy" id="28104"/>
    <lineage>
        <taxon>Bacteria</taxon>
        <taxon>Pseudomonadati</taxon>
        <taxon>Pseudomonadota</taxon>
        <taxon>Alphaproteobacteria</taxon>
        <taxon>Hyphomicrobiales</taxon>
        <taxon>Phyllobacteriaceae</taxon>
        <taxon>Mesorhizobium</taxon>
    </lineage>
</organism>
<sequence>MMYNSNSPWLDRSLRLSSLFEPLLSSIAEDIATEAGKRPRQDAVENIKTALSVILVNLIRSCALHPSRGVRIDLSNDGYRQGPFNPNQLGIRAVSKVVRFLSQSNPPLVQKRGGNFDKKRGRGYATEIWASEPLKEILINSIREITNVKTNDIYHQPITRNTFQFDHYIELYDLISSEKPVTIIRLRKGSSKCDRSFIDFVKNEETQSMSDRLDSYNSFISSDTSLNLFLTDKEIIALQNRNCLDYDEFGEPKPESSSIDLVSAKRLYRVFNNGTFDHGGRFYGGWWQNVPREYRRFITINGKPTVEVDYSNMQLAMLYARMGYQLEGDAYAIGGIDPQHRDLIKQETLKLINAKGHMEAPRKSSLPSGWTWKELQDAISEKHKPVAEYFGSGEGIRLQRLDSDIAEDVIMRMMDKGVPVLPIHDSFIVAEGYADDLSEIMLDAYQQRMGGMTISLKHSPSLFDELLASQGEVSVSERHSLAMRLFLAKREAPEYEGYRLREELLGRPKSGSSEKGTEIRPIGQAVSMLRDTFSKAGPKAAIANSGRRRPLKPEKHLWDRSMGRG</sequence>
<name>A0A7G6SQ26_9HYPH</name>
<protein>
    <submittedName>
        <fullName evidence="2">Uncharacterized protein</fullName>
    </submittedName>
</protein>
<dbReference type="EMBL" id="CP050296">
    <property type="protein sequence ID" value="QND56608.1"/>
    <property type="molecule type" value="Genomic_DNA"/>
</dbReference>
<dbReference type="RefSeq" id="WP_183462926.1">
    <property type="nucleotide sequence ID" value="NZ_CP050296.1"/>
</dbReference>
<evidence type="ECO:0000256" key="1">
    <source>
        <dbReference type="SAM" id="MobiDB-lite"/>
    </source>
</evidence>
<gene>
    <name evidence="2" type="ORF">HB778_08280</name>
</gene>
<reference evidence="3" key="1">
    <citation type="journal article" date="2020" name="Mol. Plant Microbe">
        <title>Rhizobial microsymbionts of the narrowly endemic Oxytropis species growing in Kamchatka are characterized by significant genetic diversity and possess a set of genes that are associated with T3SS and T6SS secretion systems and can affect the development of symbiosis.</title>
        <authorList>
            <person name="Safronova V."/>
            <person name="Guro P."/>
            <person name="Sazanova A."/>
            <person name="Kuznetsova I."/>
            <person name="Belimov A."/>
            <person name="Yakubov V."/>
            <person name="Chirak E."/>
            <person name="Afonin A."/>
            <person name="Gogolev Y."/>
            <person name="Andronov E."/>
            <person name="Tikhonovich I."/>
        </authorList>
    </citation>
    <scope>NUCLEOTIDE SEQUENCE [LARGE SCALE GENOMIC DNA]</scope>
    <source>
        <strain evidence="3">583</strain>
    </source>
</reference>
<feature type="compositionally biased region" description="Basic and acidic residues" evidence="1">
    <location>
        <begin position="551"/>
        <end position="565"/>
    </location>
</feature>
<accession>A0A7G6SQ26</accession>
<proteinExistence type="predicted"/>
<evidence type="ECO:0000313" key="3">
    <source>
        <dbReference type="Proteomes" id="UP000515465"/>
    </source>
</evidence>
<feature type="region of interest" description="Disordered" evidence="1">
    <location>
        <begin position="537"/>
        <end position="565"/>
    </location>
</feature>
<evidence type="ECO:0000313" key="2">
    <source>
        <dbReference type="EMBL" id="QND56608.1"/>
    </source>
</evidence>
<dbReference type="Proteomes" id="UP000515465">
    <property type="component" value="Chromosome"/>
</dbReference>
<dbReference type="AlphaFoldDB" id="A0A7G6SQ26"/>